<keyword evidence="6" id="KW-1185">Reference proteome</keyword>
<reference evidence="5 6" key="1">
    <citation type="submission" date="2021-02" db="EMBL/GenBank/DDBJ databases">
        <title>Safari Cat Assemblies.</title>
        <authorList>
            <person name="Bredemeyer K.R."/>
            <person name="Murphy W.J."/>
        </authorList>
    </citation>
    <scope>NUCLEOTIDE SEQUENCE [LARGE SCALE GENOMIC DNA]</scope>
</reference>
<protein>
    <recommendedName>
        <fullName evidence="7">IGF like family member 3</fullName>
    </recommendedName>
</protein>
<proteinExistence type="inferred from homology"/>
<evidence type="ECO:0000256" key="3">
    <source>
        <dbReference type="ARBA" id="ARBA00022525"/>
    </source>
</evidence>
<evidence type="ECO:0000313" key="6">
    <source>
        <dbReference type="Proteomes" id="UP000823872"/>
    </source>
</evidence>
<dbReference type="Pfam" id="PF14653">
    <property type="entry name" value="IGFL"/>
    <property type="match status" value="1"/>
</dbReference>
<dbReference type="Ensembl" id="ENSFCTT00005078513.1">
    <property type="protein sequence ID" value="ENSFCTP00005054837.1"/>
    <property type="gene ID" value="ENSFCTG00005027802.1"/>
</dbReference>
<organism evidence="5 6">
    <name type="scientific">Felis catus</name>
    <name type="common">Cat</name>
    <name type="synonym">Felis silvestris catus</name>
    <dbReference type="NCBI Taxonomy" id="9685"/>
    <lineage>
        <taxon>Eukaryota</taxon>
        <taxon>Metazoa</taxon>
        <taxon>Chordata</taxon>
        <taxon>Craniata</taxon>
        <taxon>Vertebrata</taxon>
        <taxon>Euteleostomi</taxon>
        <taxon>Mammalia</taxon>
        <taxon>Eutheria</taxon>
        <taxon>Laurasiatheria</taxon>
        <taxon>Carnivora</taxon>
        <taxon>Feliformia</taxon>
        <taxon>Felidae</taxon>
        <taxon>Felinae</taxon>
        <taxon>Felis</taxon>
    </lineage>
</organism>
<dbReference type="GeneTree" id="ENSGT00390000009557"/>
<evidence type="ECO:0000256" key="2">
    <source>
        <dbReference type="ARBA" id="ARBA00009529"/>
    </source>
</evidence>
<gene>
    <name evidence="5" type="primary">LOC101101352</name>
</gene>
<keyword evidence="3" id="KW-0964">Secreted</keyword>
<accession>A0ABI8A6G1</accession>
<evidence type="ECO:0000256" key="1">
    <source>
        <dbReference type="ARBA" id="ARBA00004613"/>
    </source>
</evidence>
<sequence length="201" mass="22430">RCLSKSLYKAPDPALLLPCHRLPWSCIENHGAQDLCERRSVTSRCAPWWRPEGSSLALFAFPFCFSAAVWISELLSSGSEGIAAPVCVLVFLLLQRSKTVTDAPMGPGLWLCQQAPRCGDKIYNPLEQCCNDDTILPLNRTNLCGPNCTFWPCFELCCPESFDPKKYVVKLKVLGVKSRCYSSPISGDCASRKTFSHLERY</sequence>
<dbReference type="Proteomes" id="UP000823872">
    <property type="component" value="Chromosome E2"/>
</dbReference>
<evidence type="ECO:0008006" key="7">
    <source>
        <dbReference type="Google" id="ProtNLM"/>
    </source>
</evidence>
<dbReference type="PANTHER" id="PTHR34827:SF5">
    <property type="entry name" value="INSULIN GROWTH FACTOR-LIKE FAMILY MEMBER 3"/>
    <property type="match status" value="1"/>
</dbReference>
<dbReference type="InterPro" id="IPR032744">
    <property type="entry name" value="IGFL"/>
</dbReference>
<evidence type="ECO:0000313" key="5">
    <source>
        <dbReference type="Ensembl" id="ENSFCTP00005054837.1"/>
    </source>
</evidence>
<keyword evidence="4" id="KW-0732">Signal</keyword>
<evidence type="ECO:0000256" key="4">
    <source>
        <dbReference type="ARBA" id="ARBA00022729"/>
    </source>
</evidence>
<comment type="subcellular location">
    <subcellularLocation>
        <location evidence="1">Secreted</location>
    </subcellularLocation>
</comment>
<name>A0ABI8A6G1_FELCA</name>
<dbReference type="PANTHER" id="PTHR34827">
    <property type="entry name" value="INSULIN GROWTH FACTOR-LIKE FAMILY MEMBER 3-RELATED"/>
    <property type="match status" value="1"/>
</dbReference>
<reference evidence="5" key="3">
    <citation type="submission" date="2025-09" db="UniProtKB">
        <authorList>
            <consortium name="Ensembl"/>
        </authorList>
    </citation>
    <scope>IDENTIFICATION</scope>
    <source>
        <strain evidence="5">breed Abyssinian</strain>
    </source>
</reference>
<reference evidence="5" key="2">
    <citation type="submission" date="2025-08" db="UniProtKB">
        <authorList>
            <consortium name="Ensembl"/>
        </authorList>
    </citation>
    <scope>IDENTIFICATION</scope>
    <source>
        <strain evidence="5">breed Abyssinian</strain>
    </source>
</reference>
<comment type="similarity">
    <text evidence="2">Belongs to the IGFL family.</text>
</comment>